<dbReference type="GO" id="GO:0008289">
    <property type="term" value="F:lipid binding"/>
    <property type="evidence" value="ECO:0007669"/>
    <property type="project" value="InterPro"/>
</dbReference>
<dbReference type="InterPro" id="IPR011011">
    <property type="entry name" value="Znf_FYVE_PHD"/>
</dbReference>
<proteinExistence type="predicted"/>
<dbReference type="PANTHER" id="PTHR13510">
    <property type="entry name" value="FYVE-FINGER-CONTAINING RAB5 EFFECTOR PROTEIN RABENOSYN-5-RELATED"/>
    <property type="match status" value="1"/>
</dbReference>
<comment type="caution">
    <text evidence="3">The sequence shown here is derived from an EMBL/GenBank/DDBJ whole genome shotgun (WGS) entry which is preliminary data.</text>
</comment>
<evidence type="ECO:0000256" key="1">
    <source>
        <dbReference type="SAM" id="MobiDB-lite"/>
    </source>
</evidence>
<dbReference type="VEuPathDB" id="FungiDB:AeMF1_003083"/>
<evidence type="ECO:0000313" key="4">
    <source>
        <dbReference type="Proteomes" id="UP000481153"/>
    </source>
</evidence>
<dbReference type="InterPro" id="IPR013083">
    <property type="entry name" value="Znf_RING/FYVE/PHD"/>
</dbReference>
<dbReference type="SUPFAM" id="SSF55961">
    <property type="entry name" value="Bet v1-like"/>
    <property type="match status" value="1"/>
</dbReference>
<dbReference type="PANTHER" id="PTHR13510:SF44">
    <property type="entry name" value="RABENOSYN-5"/>
    <property type="match status" value="1"/>
</dbReference>
<sequence length="468" mass="52852">MTWRPGEPVLAWSDDAKERDILVAMAVGIWRMQACAHHLDCCSRGVSFTLKFDSSPMAISGFPPSFSRPQWTPTQEQHMHQLAAESLNQFIDECNLTSGAWALHGFNSQVPILTRNYAPRTFASSLQIAGTIDEVAHIFKRIQPFQPFLAKESTCIGYLDTKSSNHHVAIQWMLLDTPPLIKSRDACILDTRNVFVRDGKRGYACLFQSISIPECPKLDVSHNYVRATIEQSGYVFTEISPGLINVVHSLYIDFKGQYPSCMAQHYMKKRVATIKSMEVYIRQVRIQDAALLYPVQPQKQCPSCRKVFGLLERTKLCSACDEYVCGECCTSGLIQGKKVVPLCIPCVLISTCKQSSSSLGFLRAQIQRNISNVDYPDEDTDCKSIDRGVLQTLAAQIIRRSNLSLLRSLEETQALPDDNEFDNPAFEPPVRARPRGRTVTTSGIWEDAIYKFHNNLERFKNQRTLRTI</sequence>
<organism evidence="3 4">
    <name type="scientific">Aphanomyces euteiches</name>
    <dbReference type="NCBI Taxonomy" id="100861"/>
    <lineage>
        <taxon>Eukaryota</taxon>
        <taxon>Sar</taxon>
        <taxon>Stramenopiles</taxon>
        <taxon>Oomycota</taxon>
        <taxon>Saprolegniomycetes</taxon>
        <taxon>Saprolegniales</taxon>
        <taxon>Verrucalvaceae</taxon>
        <taxon>Aphanomyces</taxon>
    </lineage>
</organism>
<reference evidence="3 4" key="1">
    <citation type="submission" date="2019-07" db="EMBL/GenBank/DDBJ databases">
        <title>Genomics analysis of Aphanomyces spp. identifies a new class of oomycete effector associated with host adaptation.</title>
        <authorList>
            <person name="Gaulin E."/>
        </authorList>
    </citation>
    <scope>NUCLEOTIDE SEQUENCE [LARGE SCALE GENOMIC DNA]</scope>
    <source>
        <strain evidence="3 4">ATCC 201684</strain>
    </source>
</reference>
<dbReference type="Gene3D" id="3.30.40.10">
    <property type="entry name" value="Zinc/RING finger domain, C3HC4 (zinc finger)"/>
    <property type="match status" value="1"/>
</dbReference>
<feature type="region of interest" description="Disordered" evidence="1">
    <location>
        <begin position="416"/>
        <end position="435"/>
    </location>
</feature>
<dbReference type="Proteomes" id="UP000481153">
    <property type="component" value="Unassembled WGS sequence"/>
</dbReference>
<dbReference type="InterPro" id="IPR002913">
    <property type="entry name" value="START_lipid-bd_dom"/>
</dbReference>
<dbReference type="EMBL" id="VJMJ01000140">
    <property type="protein sequence ID" value="KAF0731758.1"/>
    <property type="molecule type" value="Genomic_DNA"/>
</dbReference>
<dbReference type="Gene3D" id="3.30.530.20">
    <property type="match status" value="1"/>
</dbReference>
<evidence type="ECO:0000313" key="3">
    <source>
        <dbReference type="EMBL" id="KAF0731758.1"/>
    </source>
</evidence>
<gene>
    <name evidence="3" type="ORF">Ae201684_011060</name>
</gene>
<keyword evidence="4" id="KW-1185">Reference proteome</keyword>
<dbReference type="AlphaFoldDB" id="A0A6G0WW48"/>
<dbReference type="CDD" id="cd00065">
    <property type="entry name" value="FYVE_like_SF"/>
    <property type="match status" value="1"/>
</dbReference>
<dbReference type="SUPFAM" id="SSF57903">
    <property type="entry name" value="FYVE/PHD zinc finger"/>
    <property type="match status" value="1"/>
</dbReference>
<dbReference type="InterPro" id="IPR023393">
    <property type="entry name" value="START-like_dom_sf"/>
</dbReference>
<protein>
    <recommendedName>
        <fullName evidence="2">START domain-containing protein</fullName>
    </recommendedName>
</protein>
<feature type="domain" description="START" evidence="2">
    <location>
        <begin position="168"/>
        <end position="272"/>
    </location>
</feature>
<dbReference type="Pfam" id="PF01852">
    <property type="entry name" value="START"/>
    <property type="match status" value="1"/>
</dbReference>
<name>A0A6G0WW48_9STRA</name>
<accession>A0A6G0WW48</accession>
<evidence type="ECO:0000259" key="2">
    <source>
        <dbReference type="Pfam" id="PF01852"/>
    </source>
</evidence>
<dbReference type="InterPro" id="IPR052727">
    <property type="entry name" value="Rab4/Rab5_effector"/>
</dbReference>